<keyword evidence="3" id="KW-1185">Reference proteome</keyword>
<feature type="region of interest" description="Disordered" evidence="1">
    <location>
        <begin position="1"/>
        <end position="87"/>
    </location>
</feature>
<reference evidence="2" key="1">
    <citation type="journal article" date="2023" name="Insect Mol. Biol.">
        <title>Genome sequencing provides insights into the evolution of gene families encoding plant cell wall-degrading enzymes in longhorned beetles.</title>
        <authorList>
            <person name="Shin N.R."/>
            <person name="Okamura Y."/>
            <person name="Kirsch R."/>
            <person name="Pauchet Y."/>
        </authorList>
    </citation>
    <scope>NUCLEOTIDE SEQUENCE</scope>
    <source>
        <strain evidence="2">MMC_N1</strain>
    </source>
</reference>
<proteinExistence type="predicted"/>
<accession>A0ABQ9JU62</accession>
<feature type="compositionally biased region" description="Basic and acidic residues" evidence="1">
    <location>
        <begin position="35"/>
        <end position="66"/>
    </location>
</feature>
<dbReference type="Proteomes" id="UP001162164">
    <property type="component" value="Unassembled WGS sequence"/>
</dbReference>
<evidence type="ECO:0000313" key="2">
    <source>
        <dbReference type="EMBL" id="KAJ8981690.1"/>
    </source>
</evidence>
<organism evidence="2 3">
    <name type="scientific">Molorchus minor</name>
    <dbReference type="NCBI Taxonomy" id="1323400"/>
    <lineage>
        <taxon>Eukaryota</taxon>
        <taxon>Metazoa</taxon>
        <taxon>Ecdysozoa</taxon>
        <taxon>Arthropoda</taxon>
        <taxon>Hexapoda</taxon>
        <taxon>Insecta</taxon>
        <taxon>Pterygota</taxon>
        <taxon>Neoptera</taxon>
        <taxon>Endopterygota</taxon>
        <taxon>Coleoptera</taxon>
        <taxon>Polyphaga</taxon>
        <taxon>Cucujiformia</taxon>
        <taxon>Chrysomeloidea</taxon>
        <taxon>Cerambycidae</taxon>
        <taxon>Lamiinae</taxon>
        <taxon>Monochamini</taxon>
        <taxon>Molorchus</taxon>
    </lineage>
</organism>
<name>A0ABQ9JU62_9CUCU</name>
<protein>
    <submittedName>
        <fullName evidence="2">Uncharacterized protein</fullName>
    </submittedName>
</protein>
<comment type="caution">
    <text evidence="2">The sequence shown here is derived from an EMBL/GenBank/DDBJ whole genome shotgun (WGS) entry which is preliminary data.</text>
</comment>
<evidence type="ECO:0000256" key="1">
    <source>
        <dbReference type="SAM" id="MobiDB-lite"/>
    </source>
</evidence>
<sequence length="87" mass="9799">MVTRNGKTFKTPPGSRGTSPSRNSNNSKSTSASSSRKDGKSPVRTTPERIRQSPDRRRKPTPERNVIRSRGNSPLKYREEQRSRGSE</sequence>
<dbReference type="EMBL" id="JAPWTJ010000171">
    <property type="protein sequence ID" value="KAJ8981690.1"/>
    <property type="molecule type" value="Genomic_DNA"/>
</dbReference>
<feature type="compositionally biased region" description="Low complexity" evidence="1">
    <location>
        <begin position="19"/>
        <end position="34"/>
    </location>
</feature>
<gene>
    <name evidence="2" type="ORF">NQ317_003411</name>
</gene>
<evidence type="ECO:0000313" key="3">
    <source>
        <dbReference type="Proteomes" id="UP001162164"/>
    </source>
</evidence>
<feature type="compositionally biased region" description="Basic and acidic residues" evidence="1">
    <location>
        <begin position="76"/>
        <end position="87"/>
    </location>
</feature>